<evidence type="ECO:0000313" key="1">
    <source>
        <dbReference type="EnsemblMetazoa" id="XP_031782888"/>
    </source>
</evidence>
<dbReference type="AlphaFoldDB" id="A0A7M7QBC9"/>
<reference evidence="1" key="1">
    <citation type="submission" date="2021-01" db="UniProtKB">
        <authorList>
            <consortium name="EnsemblMetazoa"/>
        </authorList>
    </citation>
    <scope>IDENTIFICATION</scope>
</reference>
<proteinExistence type="predicted"/>
<name>A0A7M7QBC9_NASVI</name>
<protein>
    <submittedName>
        <fullName evidence="1">Uncharacterized protein</fullName>
    </submittedName>
</protein>
<keyword evidence="2" id="KW-1185">Reference proteome</keyword>
<dbReference type="Proteomes" id="UP000002358">
    <property type="component" value="Unassembled WGS sequence"/>
</dbReference>
<evidence type="ECO:0000313" key="2">
    <source>
        <dbReference type="Proteomes" id="UP000002358"/>
    </source>
</evidence>
<dbReference type="InParanoid" id="A0A7M7QBC9"/>
<dbReference type="OrthoDB" id="7691713at2759"/>
<accession>A0A7M7QBC9</accession>
<dbReference type="KEGG" id="nvi:116416844"/>
<sequence length="119" mass="13931">MAPAAVTIYNAQQAKRNMDLRYKTQERKPKYSVGDIVRISKTKRTFEKGYEANWSEEVFKIIKVLKHRKPPVYELEDLNGEFINGIFYEKELAVIEKELTNTEYKIDKIIKSSGKGKKK</sequence>
<dbReference type="PANTHER" id="PTHR46585:SF1">
    <property type="entry name" value="CHROMO DOMAIN-CONTAINING PROTEIN"/>
    <property type="match status" value="1"/>
</dbReference>
<dbReference type="PANTHER" id="PTHR46585">
    <property type="entry name" value="INTEGRASE CORE DOMAIN CONTAINING PROTEIN"/>
    <property type="match status" value="1"/>
</dbReference>
<dbReference type="EnsemblMetazoa" id="XM_031927028">
    <property type="protein sequence ID" value="XP_031782888"/>
    <property type="gene ID" value="LOC116416844"/>
</dbReference>
<organism evidence="1 2">
    <name type="scientific">Nasonia vitripennis</name>
    <name type="common">Parasitic wasp</name>
    <dbReference type="NCBI Taxonomy" id="7425"/>
    <lineage>
        <taxon>Eukaryota</taxon>
        <taxon>Metazoa</taxon>
        <taxon>Ecdysozoa</taxon>
        <taxon>Arthropoda</taxon>
        <taxon>Hexapoda</taxon>
        <taxon>Insecta</taxon>
        <taxon>Pterygota</taxon>
        <taxon>Neoptera</taxon>
        <taxon>Endopterygota</taxon>
        <taxon>Hymenoptera</taxon>
        <taxon>Apocrita</taxon>
        <taxon>Proctotrupomorpha</taxon>
        <taxon>Chalcidoidea</taxon>
        <taxon>Pteromalidae</taxon>
        <taxon>Pteromalinae</taxon>
        <taxon>Nasonia</taxon>
    </lineage>
</organism>
<dbReference type="RefSeq" id="XP_031782888.1">
    <property type="nucleotide sequence ID" value="XM_031927028.1"/>
</dbReference>
<dbReference type="GeneID" id="116416844"/>